<keyword evidence="9 14" id="KW-0653">Protein transport</keyword>
<evidence type="ECO:0000256" key="14">
    <source>
        <dbReference type="RuleBase" id="RU365030"/>
    </source>
</evidence>
<dbReference type="GO" id="GO:0005096">
    <property type="term" value="F:GTPase activator activity"/>
    <property type="evidence" value="ECO:0007669"/>
    <property type="project" value="TreeGrafter"/>
</dbReference>
<dbReference type="SUPFAM" id="SSF53300">
    <property type="entry name" value="vWA-like"/>
    <property type="match status" value="1"/>
</dbReference>
<dbReference type="OMA" id="FPPHYAE"/>
<dbReference type="AlphaFoldDB" id="D8M9S1"/>
<dbReference type="PANTHER" id="PTHR11141">
    <property type="entry name" value="PROTEIN TRANSPORT PROTEIN SEC23"/>
    <property type="match status" value="1"/>
</dbReference>
<evidence type="ECO:0000256" key="8">
    <source>
        <dbReference type="ARBA" id="ARBA00022892"/>
    </source>
</evidence>
<feature type="domain" description="Sec23/Sec24 helical" evidence="18">
    <location>
        <begin position="522"/>
        <end position="620"/>
    </location>
</feature>
<dbReference type="Pfam" id="PF04810">
    <property type="entry name" value="zf-Sec23_Sec24"/>
    <property type="match status" value="1"/>
</dbReference>
<dbReference type="InParanoid" id="D8M9S1"/>
<dbReference type="GO" id="GO:0008270">
    <property type="term" value="F:zinc ion binding"/>
    <property type="evidence" value="ECO:0007669"/>
    <property type="project" value="InterPro"/>
</dbReference>
<dbReference type="FunFam" id="2.30.30.380:FF:000001">
    <property type="entry name" value="Protein transport protein SEC23"/>
    <property type="match status" value="1"/>
</dbReference>
<dbReference type="GO" id="GO:0030127">
    <property type="term" value="C:COPII vesicle coat"/>
    <property type="evidence" value="ECO:0007669"/>
    <property type="project" value="InterPro"/>
</dbReference>
<keyword evidence="11 14" id="KW-0472">Membrane</keyword>
<dbReference type="SUPFAM" id="SSF81995">
    <property type="entry name" value="beta-sandwich domain of Sec23/24"/>
    <property type="match status" value="1"/>
</dbReference>
<dbReference type="Gene3D" id="3.40.50.410">
    <property type="entry name" value="von Willebrand factor, type A domain"/>
    <property type="match status" value="1"/>
</dbReference>
<comment type="function">
    <text evidence="13 14">Component of the coat protein complex II (COPII) which promotes the formation of transport vesicles from the endoplasmic reticulum (ER). The coat has two main functions, the physical deformation of the endoplasmic reticulum membrane into vesicles and the selection of cargo molecules.</text>
</comment>
<dbReference type="FunFam" id="3.40.20.10:FF:000041">
    <property type="entry name" value="Protein transport protein SEC23"/>
    <property type="match status" value="1"/>
</dbReference>
<dbReference type="GO" id="GO:0070971">
    <property type="term" value="C:endoplasmic reticulum exit site"/>
    <property type="evidence" value="ECO:0007669"/>
    <property type="project" value="TreeGrafter"/>
</dbReference>
<dbReference type="InterPro" id="IPR029006">
    <property type="entry name" value="ADF-H/Gelsolin-like_dom_sf"/>
</dbReference>
<dbReference type="FunFam" id="3.40.50.410:FF:000043">
    <property type="entry name" value="Protein transport protein SEC23"/>
    <property type="match status" value="1"/>
</dbReference>
<dbReference type="InterPro" id="IPR006900">
    <property type="entry name" value="Sec23/24_helical_dom"/>
</dbReference>
<dbReference type="InterPro" id="IPR037364">
    <property type="entry name" value="Sec23"/>
</dbReference>
<dbReference type="Pfam" id="PF04815">
    <property type="entry name" value="Sec23_helical"/>
    <property type="match status" value="1"/>
</dbReference>
<dbReference type="RefSeq" id="XP_012898858.1">
    <property type="nucleotide sequence ID" value="XM_013043404.1"/>
</dbReference>
<dbReference type="GO" id="GO:0090110">
    <property type="term" value="P:COPII-coated vesicle cargo loading"/>
    <property type="evidence" value="ECO:0007669"/>
    <property type="project" value="TreeGrafter"/>
</dbReference>
<evidence type="ECO:0000256" key="1">
    <source>
        <dbReference type="ARBA" id="ARBA00004255"/>
    </source>
</evidence>
<accession>D8M9S1</accession>
<dbReference type="Gene3D" id="1.20.120.730">
    <property type="entry name" value="Sec23/Sec24 helical domain"/>
    <property type="match status" value="1"/>
</dbReference>
<keyword evidence="7 14" id="KW-0862">Zinc</keyword>
<dbReference type="EMBL" id="FN668689">
    <property type="protein sequence ID" value="CBK24810.2"/>
    <property type="molecule type" value="Genomic_DNA"/>
</dbReference>
<dbReference type="InterPro" id="IPR006896">
    <property type="entry name" value="Sec23/24_trunk_dom"/>
</dbReference>
<dbReference type="Pfam" id="PF04811">
    <property type="entry name" value="Sec23_trunk"/>
    <property type="match status" value="1"/>
</dbReference>
<dbReference type="Gene3D" id="2.60.40.1670">
    <property type="entry name" value="beta-sandwich domain of Sec23/24"/>
    <property type="match status" value="1"/>
</dbReference>
<evidence type="ECO:0000259" key="15">
    <source>
        <dbReference type="Pfam" id="PF00626"/>
    </source>
</evidence>
<dbReference type="PANTHER" id="PTHR11141:SF0">
    <property type="entry name" value="PROTEIN TRANSPORT PROTEIN SEC23"/>
    <property type="match status" value="1"/>
</dbReference>
<evidence type="ECO:0000259" key="16">
    <source>
        <dbReference type="Pfam" id="PF04810"/>
    </source>
</evidence>
<dbReference type="InterPro" id="IPR036465">
    <property type="entry name" value="vWFA_dom_sf"/>
</dbReference>
<gene>
    <name evidence="20" type="ORF">GSBLH_T00004495001</name>
</gene>
<keyword evidence="5 14" id="KW-0479">Metal-binding</keyword>
<keyword evidence="21" id="KW-1185">Reference proteome</keyword>
<dbReference type="InterPro" id="IPR036180">
    <property type="entry name" value="Gelsolin-like_dom_sf"/>
</dbReference>
<evidence type="ECO:0000256" key="13">
    <source>
        <dbReference type="ARBA" id="ARBA00025471"/>
    </source>
</evidence>
<dbReference type="SUPFAM" id="SSF81811">
    <property type="entry name" value="Helical domain of Sec23/24"/>
    <property type="match status" value="1"/>
</dbReference>
<comment type="similarity">
    <text evidence="2 14">Belongs to the SEC23/SEC24 family. SEC23 subfamily.</text>
</comment>
<evidence type="ECO:0000313" key="20">
    <source>
        <dbReference type="EMBL" id="CBK24810.2"/>
    </source>
</evidence>
<evidence type="ECO:0000313" key="21">
    <source>
        <dbReference type="Proteomes" id="UP000008312"/>
    </source>
</evidence>
<reference evidence="20" key="1">
    <citation type="submission" date="2010-02" db="EMBL/GenBank/DDBJ databases">
        <title>Sequencing and annotation of the Blastocystis hominis genome.</title>
        <authorList>
            <person name="Wincker P."/>
        </authorList>
    </citation>
    <scope>NUCLEOTIDE SEQUENCE</scope>
    <source>
        <strain evidence="20">Singapore isolate B</strain>
    </source>
</reference>
<dbReference type="GO" id="GO:0005789">
    <property type="term" value="C:endoplasmic reticulum membrane"/>
    <property type="evidence" value="ECO:0007669"/>
    <property type="project" value="UniProtKB-SubCell"/>
</dbReference>
<dbReference type="InterPro" id="IPR036175">
    <property type="entry name" value="Sec23/24_helical_dom_sf"/>
</dbReference>
<evidence type="ECO:0000256" key="4">
    <source>
        <dbReference type="ARBA" id="ARBA00022448"/>
    </source>
</evidence>
<dbReference type="GO" id="GO:0006886">
    <property type="term" value="P:intracellular protein transport"/>
    <property type="evidence" value="ECO:0007669"/>
    <property type="project" value="InterPro"/>
</dbReference>
<evidence type="ECO:0000256" key="6">
    <source>
        <dbReference type="ARBA" id="ARBA00022824"/>
    </source>
</evidence>
<keyword evidence="8 14" id="KW-0931">ER-Golgi transport</keyword>
<comment type="subcellular location">
    <subcellularLocation>
        <location evidence="14">Cytoplasmic vesicle</location>
        <location evidence="14">COPII-coated vesicle membrane</location>
        <topology evidence="14">Peripheral membrane protein</topology>
        <orientation evidence="14">Cytoplasmic side</orientation>
    </subcellularLocation>
    <subcellularLocation>
        <location evidence="14">Endoplasmic reticulum membrane</location>
        <topology evidence="14">Peripheral membrane protein</topology>
        <orientation evidence="14">Cytoplasmic side</orientation>
    </subcellularLocation>
    <subcellularLocation>
        <location evidence="1">Golgi apparatus membrane</location>
        <topology evidence="1">Peripheral membrane protein</topology>
        <orientation evidence="1">Cytoplasmic side</orientation>
    </subcellularLocation>
</comment>
<dbReference type="OrthoDB" id="10256289at2759"/>
<keyword evidence="10" id="KW-0333">Golgi apparatus</keyword>
<sequence>MNNSITNIAEADERDGIRFTFNTWPGTRMEATKCVIPMACLYSPLKTIYGMPPALPYQPVRCRQPNCGAYLNPYCQIDFRAKLWTCPFCGQRNHFPPEYAQGINETSLPYEVMPSYTTVEYEIQGRQSIPPVFLIVIDTTVDAKELNSLKDALQQNLAYLPDNALVGVISFGTHVEVHELTQTEISRSYVFNGTKEYPTSKVADMLGLRGSVAQSQIGAATSASRFIMPYGDCSSVIDTLLSELEKDPWPVGAQHRAERSTGCALSVASSLLEIACPQSPAHVMLFVGGPCTSGPGCIVGTSLEETIRANVDIEHDKAPYLKEAQKFYERVAERCRKNHQTVDLFACCLDQVGLLEMRSCIETTGGLCLLGDFFSQSVFGSSLSHVFQVYPDEYREGADAGSLMMGFGATIELQTTKEFKVSGCIGPCMSLKKAGPCVGELEIGESGTNSWYLGCIDPTTTLAFYFEVCNSEESSIQNRRRCLQLVTTYTHPNGRLRRRVTTVSGGWHMDFAHMQPVAASFDQECAAVIIARLATQRLLEEPVSDVLRWIDRSLIRLCSKFADYRPDDPNSFRLSPEFAIFPQFMFHLRRSQFMQHINYSPDESCYHRMMLCRQPTSNCLVMIQPALISYSFNAPPQAVLLDATSVRPDVLLLLDTFFTLVVFHGATIVAWRDAGYQNQPEHANFKQLLEMPQEDAQNIMEDRFPVPRFILCDEGKSQARFLMAKVNPSVTQNSFDTTCAPVLTDDVSLKVFMEHLMKLAVQS</sequence>
<feature type="domain" description="Gelsolin-like" evidence="15">
    <location>
        <begin position="635"/>
        <end position="722"/>
    </location>
</feature>
<organism evidence="20">
    <name type="scientific">Blastocystis hominis</name>
    <dbReference type="NCBI Taxonomy" id="12968"/>
    <lineage>
        <taxon>Eukaryota</taxon>
        <taxon>Sar</taxon>
        <taxon>Stramenopiles</taxon>
        <taxon>Bigyra</taxon>
        <taxon>Opalozoa</taxon>
        <taxon>Opalinata</taxon>
        <taxon>Blastocystidae</taxon>
        <taxon>Blastocystis</taxon>
    </lineage>
</organism>
<evidence type="ECO:0000259" key="19">
    <source>
        <dbReference type="Pfam" id="PF08033"/>
    </source>
</evidence>
<evidence type="ECO:0000256" key="5">
    <source>
        <dbReference type="ARBA" id="ARBA00022723"/>
    </source>
</evidence>
<feature type="domain" description="Zinc finger Sec23/Sec24-type" evidence="16">
    <location>
        <begin position="59"/>
        <end position="99"/>
    </location>
</feature>
<dbReference type="SUPFAM" id="SSF82919">
    <property type="entry name" value="Zn-finger domain of Sec23/24"/>
    <property type="match status" value="1"/>
</dbReference>
<evidence type="ECO:0000256" key="11">
    <source>
        <dbReference type="ARBA" id="ARBA00023136"/>
    </source>
</evidence>
<keyword evidence="6 14" id="KW-0256">Endoplasmic reticulum</keyword>
<dbReference type="InterPro" id="IPR012990">
    <property type="entry name" value="Beta-sandwich_Sec23_24"/>
</dbReference>
<evidence type="ECO:0000256" key="10">
    <source>
        <dbReference type="ARBA" id="ARBA00023034"/>
    </source>
</evidence>
<dbReference type="InterPro" id="IPR007123">
    <property type="entry name" value="Gelsolin-like_dom"/>
</dbReference>
<dbReference type="Pfam" id="PF08033">
    <property type="entry name" value="Sec23_BS"/>
    <property type="match status" value="1"/>
</dbReference>
<feature type="domain" description="Sec23/Sec24 beta-sandwich" evidence="19">
    <location>
        <begin position="406"/>
        <end position="504"/>
    </location>
</feature>
<evidence type="ECO:0000259" key="17">
    <source>
        <dbReference type="Pfam" id="PF04811"/>
    </source>
</evidence>
<dbReference type="FunCoup" id="D8M9S1">
    <property type="interactions" value="328"/>
</dbReference>
<dbReference type="Gene3D" id="3.40.20.10">
    <property type="entry name" value="Severin"/>
    <property type="match status" value="1"/>
</dbReference>
<evidence type="ECO:0000256" key="2">
    <source>
        <dbReference type="ARBA" id="ARBA00009210"/>
    </source>
</evidence>
<proteinExistence type="inferred from homology"/>
<feature type="domain" description="Sec23/Sec24 trunk" evidence="17">
    <location>
        <begin position="130"/>
        <end position="386"/>
    </location>
</feature>
<dbReference type="SUPFAM" id="SSF82754">
    <property type="entry name" value="C-terminal, gelsolin-like domain of Sec23/24"/>
    <property type="match status" value="1"/>
</dbReference>
<dbReference type="GO" id="GO:0000139">
    <property type="term" value="C:Golgi membrane"/>
    <property type="evidence" value="ECO:0007669"/>
    <property type="project" value="UniProtKB-SubCell"/>
</dbReference>
<keyword evidence="4 14" id="KW-0813">Transport</keyword>
<dbReference type="InterPro" id="IPR006895">
    <property type="entry name" value="Znf_Sec23_Sec24"/>
</dbReference>
<dbReference type="Gene3D" id="2.30.30.380">
    <property type="entry name" value="Zn-finger domain of Sec23/24"/>
    <property type="match status" value="1"/>
</dbReference>
<evidence type="ECO:0000256" key="3">
    <source>
        <dbReference type="ARBA" id="ARBA00021212"/>
    </source>
</evidence>
<evidence type="ECO:0000256" key="7">
    <source>
        <dbReference type="ARBA" id="ARBA00022833"/>
    </source>
</evidence>
<dbReference type="Pfam" id="PF00626">
    <property type="entry name" value="Gelsolin"/>
    <property type="match status" value="1"/>
</dbReference>
<dbReference type="GeneID" id="24921520"/>
<keyword evidence="12 14" id="KW-0968">Cytoplasmic vesicle</keyword>
<evidence type="ECO:0000259" key="18">
    <source>
        <dbReference type="Pfam" id="PF04815"/>
    </source>
</evidence>
<dbReference type="Proteomes" id="UP000008312">
    <property type="component" value="Unassembled WGS sequence"/>
</dbReference>
<keyword evidence="14" id="KW-0963">Cytoplasm</keyword>
<name>D8M9S1_BLAHO</name>
<evidence type="ECO:0000256" key="12">
    <source>
        <dbReference type="ARBA" id="ARBA00023329"/>
    </source>
</evidence>
<dbReference type="InterPro" id="IPR036174">
    <property type="entry name" value="Znf_Sec23_Sec24_sf"/>
</dbReference>
<evidence type="ECO:0000256" key="9">
    <source>
        <dbReference type="ARBA" id="ARBA00022927"/>
    </source>
</evidence>
<protein>
    <recommendedName>
        <fullName evidence="3 14">Protein transport protein SEC23</fullName>
    </recommendedName>
</protein>